<dbReference type="InterPro" id="IPR015943">
    <property type="entry name" value="WD40/YVTN_repeat-like_dom_sf"/>
</dbReference>
<dbReference type="GO" id="GO:0016787">
    <property type="term" value="F:hydrolase activity"/>
    <property type="evidence" value="ECO:0007669"/>
    <property type="project" value="UniProtKB-KW"/>
</dbReference>
<dbReference type="SUPFAM" id="SSF51004">
    <property type="entry name" value="C-terminal (heme d1) domain of cytochrome cd1-nitrite reductase"/>
    <property type="match status" value="1"/>
</dbReference>
<keyword evidence="2" id="KW-0378">Hydrolase</keyword>
<dbReference type="Proteomes" id="UP001595987">
    <property type="component" value="Unassembled WGS sequence"/>
</dbReference>
<dbReference type="InterPro" id="IPR050282">
    <property type="entry name" value="Cycloisomerase_2"/>
</dbReference>
<sequence>MKEKFLIGGYTKRESKGIYSVELDTDTATLSNLALVAEISGATYLTVDAHDHLYAVASENSEGGTTAFTFDGKKAEKLNSVTAPGASNCYVSVDEARNLVYAANYHLGEVRVYKRLSDGSLELTDVAKHEDHHGPKPEQKGALCHFANLTPDNRLAVCDLGNDAVYTYAVSADGKLSDAKIYHSQAGSGDRHITFSADGKHAYLACELDSTVEVLTYENGTFNLLQKITTLPDTHTGFNGVAAIRLSADGKFLYVSNRGNDSIVSYKVATDGASIETLGWASTEGNIPRDFNFNKSEDFILVAHQDSDNLTLFKRDQNSGALTLAQKDFYSPEGTCVFAL</sequence>
<organism evidence="2 3">
    <name type="scientific">Lactococcus nasutitermitis</name>
    <dbReference type="NCBI Taxonomy" id="1652957"/>
    <lineage>
        <taxon>Bacteria</taxon>
        <taxon>Bacillati</taxon>
        <taxon>Bacillota</taxon>
        <taxon>Bacilli</taxon>
        <taxon>Lactobacillales</taxon>
        <taxon>Streptococcaceae</taxon>
        <taxon>Lactococcus</taxon>
    </lineage>
</organism>
<comment type="caution">
    <text evidence="2">The sequence shown here is derived from an EMBL/GenBank/DDBJ whole genome shotgun (WGS) entry which is preliminary data.</text>
</comment>
<evidence type="ECO:0000256" key="1">
    <source>
        <dbReference type="ARBA" id="ARBA00005564"/>
    </source>
</evidence>
<dbReference type="EC" id="3.1.1.-" evidence="2"/>
<dbReference type="EMBL" id="JBHSGD010000008">
    <property type="protein sequence ID" value="MFC4653249.1"/>
    <property type="molecule type" value="Genomic_DNA"/>
</dbReference>
<dbReference type="RefSeq" id="WP_213536426.1">
    <property type="nucleotide sequence ID" value="NZ_BOVQ01000006.1"/>
</dbReference>
<evidence type="ECO:0000313" key="3">
    <source>
        <dbReference type="Proteomes" id="UP001595987"/>
    </source>
</evidence>
<dbReference type="InterPro" id="IPR011048">
    <property type="entry name" value="Haem_d1_sf"/>
</dbReference>
<proteinExistence type="inferred from homology"/>
<protein>
    <submittedName>
        <fullName evidence="2">Lactonase family protein</fullName>
        <ecNumber evidence="2">3.1.1.-</ecNumber>
    </submittedName>
</protein>
<dbReference type="InterPro" id="IPR019405">
    <property type="entry name" value="Lactonase_7-beta_prop"/>
</dbReference>
<evidence type="ECO:0000313" key="2">
    <source>
        <dbReference type="EMBL" id="MFC4653249.1"/>
    </source>
</evidence>
<dbReference type="Gene3D" id="2.130.10.10">
    <property type="entry name" value="YVTN repeat-like/Quinoprotein amine dehydrogenase"/>
    <property type="match status" value="1"/>
</dbReference>
<reference evidence="3" key="1">
    <citation type="journal article" date="2019" name="Int. J. Syst. Evol. Microbiol.">
        <title>The Global Catalogue of Microorganisms (GCM) 10K type strain sequencing project: providing services to taxonomists for standard genome sequencing and annotation.</title>
        <authorList>
            <consortium name="The Broad Institute Genomics Platform"/>
            <consortium name="The Broad Institute Genome Sequencing Center for Infectious Disease"/>
            <person name="Wu L."/>
            <person name="Ma J."/>
        </authorList>
    </citation>
    <scope>NUCLEOTIDE SEQUENCE [LARGE SCALE GENOMIC DNA]</scope>
    <source>
        <strain evidence="3">CCUG 63287</strain>
    </source>
</reference>
<dbReference type="Pfam" id="PF10282">
    <property type="entry name" value="Lactonase"/>
    <property type="match status" value="1"/>
</dbReference>
<name>A0ABV9JF03_9LACT</name>
<accession>A0ABV9JF03</accession>
<keyword evidence="3" id="KW-1185">Reference proteome</keyword>
<gene>
    <name evidence="2" type="ORF">ACFO26_10065</name>
</gene>
<dbReference type="PANTHER" id="PTHR30344">
    <property type="entry name" value="6-PHOSPHOGLUCONOLACTONASE-RELATED"/>
    <property type="match status" value="1"/>
</dbReference>
<dbReference type="PANTHER" id="PTHR30344:SF1">
    <property type="entry name" value="6-PHOSPHOGLUCONOLACTONASE"/>
    <property type="match status" value="1"/>
</dbReference>
<comment type="similarity">
    <text evidence="1">Belongs to the cycloisomerase 2 family.</text>
</comment>